<evidence type="ECO:0000313" key="5">
    <source>
        <dbReference type="EMBL" id="UQS87486.1"/>
    </source>
</evidence>
<evidence type="ECO:0000256" key="3">
    <source>
        <dbReference type="ARBA" id="ARBA00022723"/>
    </source>
</evidence>
<dbReference type="GO" id="GO:0030313">
    <property type="term" value="C:cell envelope"/>
    <property type="evidence" value="ECO:0007669"/>
    <property type="project" value="UniProtKB-SubCell"/>
</dbReference>
<dbReference type="InterPro" id="IPR050492">
    <property type="entry name" value="Bact_metal-bind_prot9"/>
</dbReference>
<dbReference type="Proteomes" id="UP000831181">
    <property type="component" value="Chromosome"/>
</dbReference>
<dbReference type="PANTHER" id="PTHR42953">
    <property type="entry name" value="HIGH-AFFINITY ZINC UPTAKE SYSTEM PROTEIN ZNUA-RELATED"/>
    <property type="match status" value="1"/>
</dbReference>
<keyword evidence="4" id="KW-0732">Signal</keyword>
<evidence type="ECO:0000256" key="1">
    <source>
        <dbReference type="ARBA" id="ARBA00004196"/>
    </source>
</evidence>
<dbReference type="KEGG" id="lbe:MOO44_03370"/>
<organism evidence="5 6">
    <name type="scientific">Nicoliella spurrieriana</name>
    <dbReference type="NCBI Taxonomy" id="2925830"/>
    <lineage>
        <taxon>Bacteria</taxon>
        <taxon>Bacillati</taxon>
        <taxon>Bacillota</taxon>
        <taxon>Bacilli</taxon>
        <taxon>Lactobacillales</taxon>
        <taxon>Lactobacillaceae</taxon>
        <taxon>Nicoliella</taxon>
    </lineage>
</organism>
<accession>A0A976RTX9</accession>
<dbReference type="AlphaFoldDB" id="A0A976RTX9"/>
<evidence type="ECO:0000313" key="6">
    <source>
        <dbReference type="Proteomes" id="UP000831181"/>
    </source>
</evidence>
<dbReference type="SUPFAM" id="SSF53807">
    <property type="entry name" value="Helical backbone' metal receptor"/>
    <property type="match status" value="1"/>
</dbReference>
<keyword evidence="6" id="KW-1185">Reference proteome</keyword>
<reference evidence="5" key="1">
    <citation type="journal article" date="2022" name="Int. J. Syst. Evol. Microbiol.">
        <title>Apilactobacillus apisilvae sp. nov., Nicolia spurrieriana gen. nov. sp. nov., Bombilactobacillus folatiphilus sp. nov. and Bombilactobacillus thymidiniphilus sp. nov., four new lactic acid bacterial isolates from stingless bees Tetragonula carbonaria and Austroplebeia australis.</title>
        <authorList>
            <person name="Oliphant S.A."/>
            <person name="Watson-Haigh N.S."/>
            <person name="Sumby K.M."/>
            <person name="Gardner J."/>
            <person name="Groom S."/>
            <person name="Jiranek V."/>
        </authorList>
    </citation>
    <scope>NUCLEOTIDE SEQUENCE</scope>
    <source>
        <strain evidence="5">SGEP1_A5</strain>
    </source>
</reference>
<dbReference type="EMBL" id="CP093361">
    <property type="protein sequence ID" value="UQS87486.1"/>
    <property type="molecule type" value="Genomic_DNA"/>
</dbReference>
<gene>
    <name evidence="5" type="ORF">MOO44_03370</name>
</gene>
<dbReference type="Gene3D" id="3.40.50.1980">
    <property type="entry name" value="Nitrogenase molybdenum iron protein domain"/>
    <property type="match status" value="2"/>
</dbReference>
<name>A0A976RTX9_9LACO</name>
<evidence type="ECO:0000256" key="4">
    <source>
        <dbReference type="ARBA" id="ARBA00022729"/>
    </source>
</evidence>
<evidence type="ECO:0000256" key="2">
    <source>
        <dbReference type="ARBA" id="ARBA00022448"/>
    </source>
</evidence>
<comment type="subcellular location">
    <subcellularLocation>
        <location evidence="1">Cell envelope</location>
    </subcellularLocation>
</comment>
<dbReference type="InterPro" id="IPR006127">
    <property type="entry name" value="ZnuA-like"/>
</dbReference>
<dbReference type="GO" id="GO:0030001">
    <property type="term" value="P:metal ion transport"/>
    <property type="evidence" value="ECO:0007669"/>
    <property type="project" value="InterPro"/>
</dbReference>
<proteinExistence type="predicted"/>
<keyword evidence="2" id="KW-0813">Transport</keyword>
<dbReference type="PANTHER" id="PTHR42953:SF1">
    <property type="entry name" value="METAL-BINDING PROTEIN HI_0362-RELATED"/>
    <property type="match status" value="1"/>
</dbReference>
<protein>
    <submittedName>
        <fullName evidence="5">Zinc ABC transporter substrate-binding protein</fullName>
    </submittedName>
</protein>
<sequence length="291" mass="32127">MGLLLVLSMVFVLVGCSSSKKGESSKGIHVVSSVDFYGDAARAVLGDHGTVTSIINKSTIDPHDFQPTAQTAKQVSGADFVIYNGLGYDSWMKKLTSNGSDNLKSINVGSLMGKQTGDNPHIWYNSKTMPKLANELAAQFGKKEPKYKAEFKKNAAKYIRSLDSNMKLVDQIKANNTKNKNVGVSEPVFDYSLQEMGYKVADNGYAKSVEKGTDPSPSDIKEIQNDIKNKKIAFFVDNSQASDKVVQNLVKMAHQYKVPVLKVTETMPDGMDYKDWMASQYKQLLAIQKEK</sequence>
<dbReference type="GO" id="GO:0046872">
    <property type="term" value="F:metal ion binding"/>
    <property type="evidence" value="ECO:0007669"/>
    <property type="project" value="UniProtKB-KW"/>
</dbReference>
<dbReference type="Pfam" id="PF01297">
    <property type="entry name" value="ZnuA"/>
    <property type="match status" value="1"/>
</dbReference>
<keyword evidence="3" id="KW-0479">Metal-binding</keyword>